<protein>
    <submittedName>
        <fullName evidence="2">Uncharacterized protein</fullName>
    </submittedName>
</protein>
<accession>A0A915HJK4</accession>
<name>A0A915HJK4_ROMCU</name>
<dbReference type="WBParaSite" id="nRc.2.0.1.t02163-RA">
    <property type="protein sequence ID" value="nRc.2.0.1.t02163-RA"/>
    <property type="gene ID" value="nRc.2.0.1.g02163"/>
</dbReference>
<dbReference type="AlphaFoldDB" id="A0A915HJK4"/>
<keyword evidence="1" id="KW-1185">Reference proteome</keyword>
<dbReference type="Proteomes" id="UP000887565">
    <property type="component" value="Unplaced"/>
</dbReference>
<evidence type="ECO:0000313" key="2">
    <source>
        <dbReference type="WBParaSite" id="nRc.2.0.1.t02163-RA"/>
    </source>
</evidence>
<evidence type="ECO:0000313" key="1">
    <source>
        <dbReference type="Proteomes" id="UP000887565"/>
    </source>
</evidence>
<reference evidence="2" key="1">
    <citation type="submission" date="2022-11" db="UniProtKB">
        <authorList>
            <consortium name="WormBaseParasite"/>
        </authorList>
    </citation>
    <scope>IDENTIFICATION</scope>
</reference>
<proteinExistence type="predicted"/>
<sequence>MLSRLPQLETMAGVRSIQLRNFLLDNIAKGMVKDKVLQKVIKMSRFWEIKSENKYSNRWAAVTYNDMGKDRDRCYWFICNDKLSKSIGDCSRQLPVWLPQSVTVS</sequence>
<organism evidence="1 2">
    <name type="scientific">Romanomermis culicivorax</name>
    <name type="common">Nematode worm</name>
    <dbReference type="NCBI Taxonomy" id="13658"/>
    <lineage>
        <taxon>Eukaryota</taxon>
        <taxon>Metazoa</taxon>
        <taxon>Ecdysozoa</taxon>
        <taxon>Nematoda</taxon>
        <taxon>Enoplea</taxon>
        <taxon>Dorylaimia</taxon>
        <taxon>Mermithida</taxon>
        <taxon>Mermithoidea</taxon>
        <taxon>Mermithidae</taxon>
        <taxon>Romanomermis</taxon>
    </lineage>
</organism>